<comment type="similarity">
    <text evidence="2">Belongs to the amidase family.</text>
</comment>
<keyword evidence="9" id="KW-1185">Reference proteome</keyword>
<feature type="region of interest" description="Disordered" evidence="6">
    <location>
        <begin position="1"/>
        <end position="33"/>
    </location>
</feature>
<evidence type="ECO:0000256" key="2">
    <source>
        <dbReference type="ARBA" id="ARBA00009199"/>
    </source>
</evidence>
<evidence type="ECO:0000259" key="7">
    <source>
        <dbReference type="Pfam" id="PF01425"/>
    </source>
</evidence>
<feature type="active site" description="Acyl-ester intermediate" evidence="5">
    <location>
        <position position="235"/>
    </location>
</feature>
<comment type="catalytic activity">
    <reaction evidence="1">
        <text>a monocarboxylic acid amide + H2O = a monocarboxylate + NH4(+)</text>
        <dbReference type="Rhea" id="RHEA:12020"/>
        <dbReference type="ChEBI" id="CHEBI:15377"/>
        <dbReference type="ChEBI" id="CHEBI:28938"/>
        <dbReference type="ChEBI" id="CHEBI:35757"/>
        <dbReference type="ChEBI" id="CHEBI:83628"/>
        <dbReference type="EC" id="3.5.1.4"/>
    </reaction>
</comment>
<dbReference type="Proteomes" id="UP000091956">
    <property type="component" value="Unassembled WGS sequence"/>
</dbReference>
<dbReference type="SUPFAM" id="SSF75304">
    <property type="entry name" value="Amidase signature (AS) enzymes"/>
    <property type="match status" value="1"/>
</dbReference>
<dbReference type="OrthoDB" id="6428749at2759"/>
<accession>A0A1B8GE11</accession>
<dbReference type="PANTHER" id="PTHR46072">
    <property type="entry name" value="AMIDASE-RELATED-RELATED"/>
    <property type="match status" value="1"/>
</dbReference>
<dbReference type="STRING" id="342668.A0A1B8GE11"/>
<evidence type="ECO:0000256" key="6">
    <source>
        <dbReference type="SAM" id="MobiDB-lite"/>
    </source>
</evidence>
<proteinExistence type="inferred from homology"/>
<dbReference type="GO" id="GO:0004040">
    <property type="term" value="F:amidase activity"/>
    <property type="evidence" value="ECO:0007669"/>
    <property type="project" value="UniProtKB-EC"/>
</dbReference>
<keyword evidence="4" id="KW-0378">Hydrolase</keyword>
<dbReference type="RefSeq" id="XP_018127805.1">
    <property type="nucleotide sequence ID" value="XM_018276516.2"/>
</dbReference>
<dbReference type="AlphaFoldDB" id="A0A1B8GE11"/>
<sequence length="542" mass="60658">MAQTQERRPWQDIAQEEQNKRDAAIPSEWRLQNPPGPEVRNVMRVPYESGIMTAEELAWTEKDATELLRLISEGKLKSYDLTLAFCKRAAIAQQVLNCMTHIFFDDGLRQAKELDEIYAHTGKVVGPWHGLPFSIKDHFDIKGKDTSSGYVAWVGTIAEKDAPIVKLLRDAGAVFYCKTNNPQTLMQLETVSNLFGRTLNPHSRNLSPGGSSGGEAALVAFHGSPIGLAADGGGSIRAPAANVGLHGMKATSCRIPLAGSNFPMKGCEAFPEVVGVICKTTRDTEYFMRNVLDTQPWRNQPDMVPLPWRGAPTPKKITIGFFEDDGFVRPHPPITAALKAIVKKLRENPLFELREWKPYQHSRGYNVIRKLYFQDGGADNLEAMKASGEPILPLAAQSIIGPHTKLRTISESWALNVEREEYRTEYLQDWNQHPDIDFLLCPVGPCAASRHDTARYWGYTCVFNCLDYPAYSFPTGLKCSPESHPKDEIYTPRNDMDAYNWANYEPSEYMGAPINLQLVGKKWNCEKVIRAVDLIQACLGVE</sequence>
<evidence type="ECO:0000256" key="5">
    <source>
        <dbReference type="PIRSR" id="PIRSR001221-1"/>
    </source>
</evidence>
<evidence type="ECO:0000256" key="1">
    <source>
        <dbReference type="ARBA" id="ARBA00001311"/>
    </source>
</evidence>
<feature type="active site" description="Charge relay system" evidence="5">
    <location>
        <position position="211"/>
    </location>
</feature>
<evidence type="ECO:0000256" key="3">
    <source>
        <dbReference type="ARBA" id="ARBA00012922"/>
    </source>
</evidence>
<dbReference type="PANTHER" id="PTHR46072:SF4">
    <property type="entry name" value="AMIDASE C550.07-RELATED"/>
    <property type="match status" value="1"/>
</dbReference>
<dbReference type="PROSITE" id="PS00571">
    <property type="entry name" value="AMIDASES"/>
    <property type="match status" value="1"/>
</dbReference>
<name>A0A1B8GE11_9PEZI</name>
<reference evidence="8 9" key="1">
    <citation type="submission" date="2016-03" db="EMBL/GenBank/DDBJ databases">
        <title>Comparative genomics of Pseudogymnoascus destructans, the fungus causing white-nose syndrome of bats.</title>
        <authorList>
            <person name="Palmer J.M."/>
            <person name="Drees K.P."/>
            <person name="Foster J.T."/>
            <person name="Lindner D.L."/>
        </authorList>
    </citation>
    <scope>NUCLEOTIDE SEQUENCE [LARGE SCALE GENOMIC DNA]</scope>
    <source>
        <strain evidence="8 9">UAMH 10579</strain>
    </source>
</reference>
<evidence type="ECO:0000313" key="8">
    <source>
        <dbReference type="EMBL" id="OBT94072.1"/>
    </source>
</evidence>
<dbReference type="InterPro" id="IPR020556">
    <property type="entry name" value="Amidase_CS"/>
</dbReference>
<evidence type="ECO:0000256" key="4">
    <source>
        <dbReference type="ARBA" id="ARBA00022801"/>
    </source>
</evidence>
<organism evidence="8 9">
    <name type="scientific">Pseudogymnoascus verrucosus</name>
    <dbReference type="NCBI Taxonomy" id="342668"/>
    <lineage>
        <taxon>Eukaryota</taxon>
        <taxon>Fungi</taxon>
        <taxon>Dikarya</taxon>
        <taxon>Ascomycota</taxon>
        <taxon>Pezizomycotina</taxon>
        <taxon>Leotiomycetes</taxon>
        <taxon>Thelebolales</taxon>
        <taxon>Thelebolaceae</taxon>
        <taxon>Pseudogymnoascus</taxon>
    </lineage>
</organism>
<feature type="compositionally biased region" description="Basic and acidic residues" evidence="6">
    <location>
        <begin position="1"/>
        <end position="10"/>
    </location>
</feature>
<dbReference type="PIRSF" id="PIRSF001221">
    <property type="entry name" value="Amidase_fungi"/>
    <property type="match status" value="1"/>
</dbReference>
<evidence type="ECO:0000313" key="9">
    <source>
        <dbReference type="Proteomes" id="UP000091956"/>
    </source>
</evidence>
<dbReference type="EC" id="3.5.1.4" evidence="3"/>
<dbReference type="EMBL" id="KV460247">
    <property type="protein sequence ID" value="OBT94072.1"/>
    <property type="molecule type" value="Genomic_DNA"/>
</dbReference>
<feature type="domain" description="Amidase" evidence="7">
    <location>
        <begin position="80"/>
        <end position="524"/>
    </location>
</feature>
<dbReference type="GeneID" id="28840466"/>
<protein>
    <recommendedName>
        <fullName evidence="3">amidase</fullName>
        <ecNumber evidence="3">3.5.1.4</ecNumber>
    </recommendedName>
</protein>
<feature type="active site" description="Charge relay system" evidence="5">
    <location>
        <position position="136"/>
    </location>
</feature>
<gene>
    <name evidence="8" type="ORF">VE01_07080</name>
</gene>
<dbReference type="InterPro" id="IPR036928">
    <property type="entry name" value="AS_sf"/>
</dbReference>
<dbReference type="InterPro" id="IPR023631">
    <property type="entry name" value="Amidase_dom"/>
</dbReference>
<dbReference type="Pfam" id="PF01425">
    <property type="entry name" value="Amidase"/>
    <property type="match status" value="1"/>
</dbReference>
<reference evidence="9" key="2">
    <citation type="journal article" date="2018" name="Nat. Commun.">
        <title>Extreme sensitivity to ultraviolet light in the fungal pathogen causing white-nose syndrome of bats.</title>
        <authorList>
            <person name="Palmer J.M."/>
            <person name="Drees K.P."/>
            <person name="Foster J.T."/>
            <person name="Lindner D.L."/>
        </authorList>
    </citation>
    <scope>NUCLEOTIDE SEQUENCE [LARGE SCALE GENOMIC DNA]</scope>
    <source>
        <strain evidence="9">UAMH 10579</strain>
    </source>
</reference>
<dbReference type="Gene3D" id="3.90.1300.10">
    <property type="entry name" value="Amidase signature (AS) domain"/>
    <property type="match status" value="1"/>
</dbReference>